<proteinExistence type="predicted"/>
<protein>
    <recommendedName>
        <fullName evidence="2">Peptidase M61 catalytic domain-containing protein</fullName>
    </recommendedName>
</protein>
<feature type="non-terminal residue" evidence="1">
    <location>
        <position position="121"/>
    </location>
</feature>
<accession>A0A0F9TN84</accession>
<dbReference type="EMBL" id="LAZR01001552">
    <property type="protein sequence ID" value="KKN42863.1"/>
    <property type="molecule type" value="Genomic_DNA"/>
</dbReference>
<evidence type="ECO:0008006" key="2">
    <source>
        <dbReference type="Google" id="ProtNLM"/>
    </source>
</evidence>
<name>A0A0F9TN84_9ZZZZ</name>
<reference evidence="1" key="1">
    <citation type="journal article" date="2015" name="Nature">
        <title>Complex archaea that bridge the gap between prokaryotes and eukaryotes.</title>
        <authorList>
            <person name="Spang A."/>
            <person name="Saw J.H."/>
            <person name="Jorgensen S.L."/>
            <person name="Zaremba-Niedzwiedzka K."/>
            <person name="Martijn J."/>
            <person name="Lind A.E."/>
            <person name="van Eijk R."/>
            <person name="Schleper C."/>
            <person name="Guy L."/>
            <person name="Ettema T.J."/>
        </authorList>
    </citation>
    <scope>NUCLEOTIDE SEQUENCE</scope>
</reference>
<organism evidence="1">
    <name type="scientific">marine sediment metagenome</name>
    <dbReference type="NCBI Taxonomy" id="412755"/>
    <lineage>
        <taxon>unclassified sequences</taxon>
        <taxon>metagenomes</taxon>
        <taxon>ecological metagenomes</taxon>
    </lineage>
</organism>
<dbReference type="AlphaFoldDB" id="A0A0F9TN84"/>
<gene>
    <name evidence="1" type="ORF">LCGC14_0708840</name>
</gene>
<evidence type="ECO:0000313" key="1">
    <source>
        <dbReference type="EMBL" id="KKN42863.1"/>
    </source>
</evidence>
<comment type="caution">
    <text evidence="1">The sequence shown here is derived from an EMBL/GenBank/DDBJ whole genome shotgun (WGS) entry which is preliminary data.</text>
</comment>
<sequence length="121" mass="13842">MKFFFVLLLSISSFNALALEVAIHNLSSLSSNAQNTVSIWVNQSVEKTQNTLGPLKQTTLPIYLKPQYFAFEPVPWATVKRNNPDGLELHIDRYASLNAFTKDWTLYHELSHLYLPLLPYS</sequence>